<dbReference type="RefSeq" id="WP_189565086.1">
    <property type="nucleotide sequence ID" value="NZ_BMXF01000002.1"/>
</dbReference>
<gene>
    <name evidence="2" type="ORF">GCM10007390_28050</name>
</gene>
<dbReference type="Pfam" id="PF12771">
    <property type="entry name" value="SusD-like_2"/>
    <property type="match status" value="1"/>
</dbReference>
<feature type="chain" id="PRO_5035307950" description="SusD/RagB family nutrient-binding outer membrane lipoprotein" evidence="1">
    <location>
        <begin position="28"/>
        <end position="567"/>
    </location>
</feature>
<dbReference type="InterPro" id="IPR041662">
    <property type="entry name" value="SusD-like_2"/>
</dbReference>
<keyword evidence="3" id="KW-1185">Reference proteome</keyword>
<dbReference type="EMBL" id="BMXF01000002">
    <property type="protein sequence ID" value="GHB72386.1"/>
    <property type="molecule type" value="Genomic_DNA"/>
</dbReference>
<dbReference type="PROSITE" id="PS51257">
    <property type="entry name" value="PROKAR_LIPOPROTEIN"/>
    <property type="match status" value="1"/>
</dbReference>
<organism evidence="2 3">
    <name type="scientific">Persicitalea jodogahamensis</name>
    <dbReference type="NCBI Taxonomy" id="402147"/>
    <lineage>
        <taxon>Bacteria</taxon>
        <taxon>Pseudomonadati</taxon>
        <taxon>Bacteroidota</taxon>
        <taxon>Cytophagia</taxon>
        <taxon>Cytophagales</taxon>
        <taxon>Spirosomataceae</taxon>
        <taxon>Persicitalea</taxon>
    </lineage>
</organism>
<proteinExistence type="predicted"/>
<sequence length="567" mass="62504">MNILKNTYKWLLTLGLLVSLGSCSLFDLDVNTDPNNPTSADYALLLPSAQLGAVGYFEALNNNTHGFMGWLASGDTYDLTFTSYNGTWNSFYSGPMKDLEEMIVSAERDQVTNYLGVAQVMKAYFFGNFVDMFGDVPYSEAFAGGYEASIINPKFDDDQAIYTDLIKLCDNAVVNLAKPTSVSLNGDLFYAGNVTRWRKLAKTVKLRLLINSRLVDPAAKTAQIKAILDEGDYITSAADDFVFKYNKIAAPDGRHPWYRNAYVASNSAFTYFLHQPVVEMLRDDDPRTPFYFKRQTSKIFNPEDPTDASTIPCSQIAGCTYAYLIANPQVIKTLYTDKGKTFTAADRAYLAGFFGRDRGDISGVPADVDFRLSPGAYPAAGSYDVPTASKTGGTGARFAGDGIQPIITSWMTKYYQIEAILMLGVAGDAKAAFEKAMREQIAKVVALGMASDPAAVAPTAAAIDKYVKLYLDKFDEAPNASQKLNVALKQAWFSNLGNGYEIYNAFRRTGYPNDLQIPIQRIRNFPLRLPQPQQETSLNQNAPQGNAVPAFDSPAGAIFWDMLKFKF</sequence>
<dbReference type="Proteomes" id="UP000598271">
    <property type="component" value="Unassembled WGS sequence"/>
</dbReference>
<feature type="signal peptide" evidence="1">
    <location>
        <begin position="1"/>
        <end position="27"/>
    </location>
</feature>
<evidence type="ECO:0000313" key="2">
    <source>
        <dbReference type="EMBL" id="GHB72386.1"/>
    </source>
</evidence>
<keyword evidence="1" id="KW-0732">Signal</keyword>
<protein>
    <recommendedName>
        <fullName evidence="4">SusD/RagB family nutrient-binding outer membrane lipoprotein</fullName>
    </recommendedName>
</protein>
<evidence type="ECO:0008006" key="4">
    <source>
        <dbReference type="Google" id="ProtNLM"/>
    </source>
</evidence>
<dbReference type="Gene3D" id="1.25.40.390">
    <property type="match status" value="2"/>
</dbReference>
<evidence type="ECO:0000313" key="3">
    <source>
        <dbReference type="Proteomes" id="UP000598271"/>
    </source>
</evidence>
<comment type="caution">
    <text evidence="2">The sequence shown here is derived from an EMBL/GenBank/DDBJ whole genome shotgun (WGS) entry which is preliminary data.</text>
</comment>
<dbReference type="SUPFAM" id="SSF48452">
    <property type="entry name" value="TPR-like"/>
    <property type="match status" value="1"/>
</dbReference>
<dbReference type="InterPro" id="IPR011990">
    <property type="entry name" value="TPR-like_helical_dom_sf"/>
</dbReference>
<dbReference type="AlphaFoldDB" id="A0A8J3D9M5"/>
<reference evidence="2 3" key="1">
    <citation type="journal article" date="2014" name="Int. J. Syst. Evol. Microbiol.">
        <title>Complete genome sequence of Corynebacterium casei LMG S-19264T (=DSM 44701T), isolated from a smear-ripened cheese.</title>
        <authorList>
            <consortium name="US DOE Joint Genome Institute (JGI-PGF)"/>
            <person name="Walter F."/>
            <person name="Albersmeier A."/>
            <person name="Kalinowski J."/>
            <person name="Ruckert C."/>
        </authorList>
    </citation>
    <scope>NUCLEOTIDE SEQUENCE [LARGE SCALE GENOMIC DNA]</scope>
    <source>
        <strain evidence="2 3">KCTC 12866</strain>
    </source>
</reference>
<accession>A0A8J3D9M5</accession>
<evidence type="ECO:0000256" key="1">
    <source>
        <dbReference type="SAM" id="SignalP"/>
    </source>
</evidence>
<name>A0A8J3D9M5_9BACT</name>